<name>A0AAV5ABT3_9AGAM</name>
<comment type="caution">
    <text evidence="2">The sequence shown here is derived from an EMBL/GenBank/DDBJ whole genome shotgun (WGS) entry which is preliminary data.</text>
</comment>
<evidence type="ECO:0000313" key="2">
    <source>
        <dbReference type="EMBL" id="GJJ10093.1"/>
    </source>
</evidence>
<accession>A0AAV5ABT3</accession>
<gene>
    <name evidence="2" type="ORF">Clacol_004319</name>
</gene>
<reference evidence="2" key="1">
    <citation type="submission" date="2021-10" db="EMBL/GenBank/DDBJ databases">
        <title>De novo Genome Assembly of Clathrus columnatus (Basidiomycota, Fungi) Using Illumina and Nanopore Sequence Data.</title>
        <authorList>
            <person name="Ogiso-Tanaka E."/>
            <person name="Itagaki H."/>
            <person name="Hosoya T."/>
            <person name="Hosaka K."/>
        </authorList>
    </citation>
    <scope>NUCLEOTIDE SEQUENCE</scope>
    <source>
        <strain evidence="2">MO-923</strain>
    </source>
</reference>
<protein>
    <submittedName>
        <fullName evidence="2">Uncharacterized protein</fullName>
    </submittedName>
</protein>
<dbReference type="EMBL" id="BPWL01000005">
    <property type="protein sequence ID" value="GJJ10093.1"/>
    <property type="molecule type" value="Genomic_DNA"/>
</dbReference>
<keyword evidence="3" id="KW-1185">Reference proteome</keyword>
<sequence>MKPFPSPYLLNVYEMECSPEALLTRPKKQILPVSWPQLSGKGHSYKSHYLIDITKDDNPDDDDSTTIHSETTPSTTHPRSLRVYPASPCDISAFIQELGCIRHRIIQFNDMSTRIPIESVPPYTQEILYLINHGYLIRNNPATILIPALKIIPHKTQTGKSPVSTTEQ</sequence>
<dbReference type="Proteomes" id="UP001050691">
    <property type="component" value="Unassembled WGS sequence"/>
</dbReference>
<evidence type="ECO:0000256" key="1">
    <source>
        <dbReference type="SAM" id="MobiDB-lite"/>
    </source>
</evidence>
<proteinExistence type="predicted"/>
<evidence type="ECO:0000313" key="3">
    <source>
        <dbReference type="Proteomes" id="UP001050691"/>
    </source>
</evidence>
<organism evidence="2 3">
    <name type="scientific">Clathrus columnatus</name>
    <dbReference type="NCBI Taxonomy" id="1419009"/>
    <lineage>
        <taxon>Eukaryota</taxon>
        <taxon>Fungi</taxon>
        <taxon>Dikarya</taxon>
        <taxon>Basidiomycota</taxon>
        <taxon>Agaricomycotina</taxon>
        <taxon>Agaricomycetes</taxon>
        <taxon>Phallomycetidae</taxon>
        <taxon>Phallales</taxon>
        <taxon>Clathraceae</taxon>
        <taxon>Clathrus</taxon>
    </lineage>
</organism>
<feature type="compositionally biased region" description="Low complexity" evidence="1">
    <location>
        <begin position="66"/>
        <end position="78"/>
    </location>
</feature>
<dbReference type="AlphaFoldDB" id="A0AAV5ABT3"/>
<feature type="region of interest" description="Disordered" evidence="1">
    <location>
        <begin position="56"/>
        <end position="80"/>
    </location>
</feature>